<name>A0ACC0PUX6_RHOML</name>
<organism evidence="1 2">
    <name type="scientific">Rhododendron molle</name>
    <name type="common">Chinese azalea</name>
    <name type="synonym">Azalea mollis</name>
    <dbReference type="NCBI Taxonomy" id="49168"/>
    <lineage>
        <taxon>Eukaryota</taxon>
        <taxon>Viridiplantae</taxon>
        <taxon>Streptophyta</taxon>
        <taxon>Embryophyta</taxon>
        <taxon>Tracheophyta</taxon>
        <taxon>Spermatophyta</taxon>
        <taxon>Magnoliopsida</taxon>
        <taxon>eudicotyledons</taxon>
        <taxon>Gunneridae</taxon>
        <taxon>Pentapetalae</taxon>
        <taxon>asterids</taxon>
        <taxon>Ericales</taxon>
        <taxon>Ericaceae</taxon>
        <taxon>Ericoideae</taxon>
        <taxon>Rhodoreae</taxon>
        <taxon>Rhododendron</taxon>
    </lineage>
</organism>
<proteinExistence type="predicted"/>
<reference evidence="1" key="1">
    <citation type="submission" date="2022-02" db="EMBL/GenBank/DDBJ databases">
        <title>Plant Genome Project.</title>
        <authorList>
            <person name="Zhang R.-G."/>
        </authorList>
    </citation>
    <scope>NUCLEOTIDE SEQUENCE</scope>
    <source>
        <strain evidence="1">AT1</strain>
    </source>
</reference>
<gene>
    <name evidence="1" type="ORF">RHMOL_Rhmol02G0202000</name>
</gene>
<keyword evidence="2" id="KW-1185">Reference proteome</keyword>
<evidence type="ECO:0000313" key="2">
    <source>
        <dbReference type="Proteomes" id="UP001062846"/>
    </source>
</evidence>
<sequence length="190" mass="20758">MVEVEDQHPNEMTPGLGPLGDHNLASGGANALGKAHMSIGVEAGTSTQDAGPSIELHTYIRHQEQKIDDLTTVVERDNHVRDELAEIKHLLQISPSHSSESCGRRRSHHSPPRSRGGGHLVEHRPRPSAKDRLEPPEDSNRAQKGVWRRERSRSLNPTLNGPRGKPSAFQRLGAGSVFVSSTYSVRIGKG</sequence>
<comment type="caution">
    <text evidence="1">The sequence shown here is derived from an EMBL/GenBank/DDBJ whole genome shotgun (WGS) entry which is preliminary data.</text>
</comment>
<evidence type="ECO:0000313" key="1">
    <source>
        <dbReference type="EMBL" id="KAI8568467.1"/>
    </source>
</evidence>
<dbReference type="Proteomes" id="UP001062846">
    <property type="component" value="Chromosome 2"/>
</dbReference>
<protein>
    <submittedName>
        <fullName evidence="1">Uncharacterized protein</fullName>
    </submittedName>
</protein>
<accession>A0ACC0PUX6</accession>
<dbReference type="EMBL" id="CM046389">
    <property type="protein sequence ID" value="KAI8568467.1"/>
    <property type="molecule type" value="Genomic_DNA"/>
</dbReference>